<dbReference type="VEuPathDB" id="FungiDB:PGTG_11363"/>
<keyword evidence="2" id="KW-1185">Reference proteome</keyword>
<reference key="1">
    <citation type="submission" date="2007-01" db="EMBL/GenBank/DDBJ databases">
        <title>The Genome Sequence of Puccinia graminis f. sp. tritici Strain CRL 75-36-700-3.</title>
        <authorList>
            <consortium name="The Broad Institute Genome Sequencing Platform"/>
            <person name="Birren B."/>
            <person name="Lander E."/>
            <person name="Galagan J."/>
            <person name="Nusbaum C."/>
            <person name="Devon K."/>
            <person name="Cuomo C."/>
            <person name="Jaffe D."/>
            <person name="Butler J."/>
            <person name="Alvarez P."/>
            <person name="Gnerre S."/>
            <person name="Grabherr M."/>
            <person name="Mauceli E."/>
            <person name="Brockman W."/>
            <person name="Young S."/>
            <person name="LaButti K."/>
            <person name="Sykes S."/>
            <person name="DeCaprio D."/>
            <person name="Crawford M."/>
            <person name="Koehrsen M."/>
            <person name="Engels R."/>
            <person name="Montgomery P."/>
            <person name="Pearson M."/>
            <person name="Howarth C."/>
            <person name="Larson L."/>
            <person name="White J."/>
            <person name="Zeng Q."/>
            <person name="Kodira C."/>
            <person name="Yandava C."/>
            <person name="Alvarado L."/>
            <person name="O'Leary S."/>
            <person name="Szabo L."/>
            <person name="Dean R."/>
            <person name="Schein J."/>
        </authorList>
    </citation>
    <scope>NUCLEOTIDE SEQUENCE</scope>
    <source>
        <strain>CRL 75-36-700-3</strain>
    </source>
</reference>
<protein>
    <submittedName>
        <fullName evidence="1">Uncharacterized protein</fullName>
    </submittedName>
</protein>
<proteinExistence type="predicted"/>
<organism evidence="1 2">
    <name type="scientific">Puccinia graminis f. sp. tritici (strain CRL 75-36-700-3 / race SCCL)</name>
    <name type="common">Black stem rust fungus</name>
    <dbReference type="NCBI Taxonomy" id="418459"/>
    <lineage>
        <taxon>Eukaryota</taxon>
        <taxon>Fungi</taxon>
        <taxon>Dikarya</taxon>
        <taxon>Basidiomycota</taxon>
        <taxon>Pucciniomycotina</taxon>
        <taxon>Pucciniomycetes</taxon>
        <taxon>Pucciniales</taxon>
        <taxon>Pucciniaceae</taxon>
        <taxon>Puccinia</taxon>
    </lineage>
</organism>
<dbReference type="PANTHER" id="PTHR31912:SF34">
    <property type="entry name" value="NOTOCHORD-RELATED PROTEIN"/>
    <property type="match status" value="1"/>
</dbReference>
<dbReference type="HOGENOM" id="CLU_004591_1_1_1"/>
<dbReference type="RefSeq" id="XP_003329613.2">
    <property type="nucleotide sequence ID" value="XM_003329565.2"/>
</dbReference>
<dbReference type="KEGG" id="pgr:PGTG_11363"/>
<dbReference type="AlphaFoldDB" id="E3KLL9"/>
<dbReference type="InParanoid" id="E3KLL9"/>
<dbReference type="EMBL" id="DS178293">
    <property type="protein sequence ID" value="EFP85194.2"/>
    <property type="molecule type" value="Genomic_DNA"/>
</dbReference>
<name>E3KLL9_PUCGT</name>
<reference evidence="2" key="2">
    <citation type="journal article" date="2011" name="Proc. Natl. Acad. Sci. U.S.A.">
        <title>Obligate biotrophy features unraveled by the genomic analysis of rust fungi.</title>
        <authorList>
            <person name="Duplessis S."/>
            <person name="Cuomo C.A."/>
            <person name="Lin Y.-C."/>
            <person name="Aerts A."/>
            <person name="Tisserant E."/>
            <person name="Veneault-Fourrey C."/>
            <person name="Joly D.L."/>
            <person name="Hacquard S."/>
            <person name="Amselem J."/>
            <person name="Cantarel B.L."/>
            <person name="Chiu R."/>
            <person name="Coutinho P.M."/>
            <person name="Feau N."/>
            <person name="Field M."/>
            <person name="Frey P."/>
            <person name="Gelhaye E."/>
            <person name="Goldberg J."/>
            <person name="Grabherr M.G."/>
            <person name="Kodira C.D."/>
            <person name="Kohler A."/>
            <person name="Kuees U."/>
            <person name="Lindquist E.A."/>
            <person name="Lucas S.M."/>
            <person name="Mago R."/>
            <person name="Mauceli E."/>
            <person name="Morin E."/>
            <person name="Murat C."/>
            <person name="Pangilinan J.L."/>
            <person name="Park R."/>
            <person name="Pearson M."/>
            <person name="Quesneville H."/>
            <person name="Rouhier N."/>
            <person name="Sakthikumar S."/>
            <person name="Salamov A.A."/>
            <person name="Schmutz J."/>
            <person name="Selles B."/>
            <person name="Shapiro H."/>
            <person name="Tanguay P."/>
            <person name="Tuskan G.A."/>
            <person name="Henrissat B."/>
            <person name="Van de Peer Y."/>
            <person name="Rouze P."/>
            <person name="Ellis J.G."/>
            <person name="Dodds P.N."/>
            <person name="Schein J.E."/>
            <person name="Zhong S."/>
            <person name="Hamelin R.C."/>
            <person name="Grigoriev I.V."/>
            <person name="Szabo L.J."/>
            <person name="Martin F."/>
        </authorList>
    </citation>
    <scope>NUCLEOTIDE SEQUENCE [LARGE SCALE GENOMIC DNA]</scope>
    <source>
        <strain evidence="2">CRL 75-36-700-3 / race SCCL</strain>
    </source>
</reference>
<dbReference type="GeneID" id="10527177"/>
<dbReference type="OrthoDB" id="2506480at2759"/>
<gene>
    <name evidence="1" type="ORF">PGTG_11363</name>
</gene>
<evidence type="ECO:0000313" key="2">
    <source>
        <dbReference type="Proteomes" id="UP000008783"/>
    </source>
</evidence>
<dbReference type="Proteomes" id="UP000008783">
    <property type="component" value="Unassembled WGS sequence"/>
</dbReference>
<dbReference type="PANTHER" id="PTHR31912">
    <property type="entry name" value="IP13529P"/>
    <property type="match status" value="1"/>
</dbReference>
<accession>E3KLL9</accession>
<evidence type="ECO:0000313" key="1">
    <source>
        <dbReference type="EMBL" id="EFP85194.2"/>
    </source>
</evidence>
<sequence length="1034" mass="117378">MVFDAIGLDPEVLDNGSADEFLTFRDINHGTPFNGTDEPVEGANEEIDWDDYLFEAVNQLADEAIPTNFMKKPVQSSEHMSWYPFKSKEDLADWSANQGGVQYLIASLLVGYIHHIMSRNVYAQIRLILTLVGVRLPHWTTLQHAREEIRSMLKLELRQKKSVWKQECYALSVGQILGHELSNPYVCPLLDFYPEDPRGGEIYKCSQSQKWLQELGPALRVQMIEVENKHFYIFEPALTKSGAMVVPVFFYKSGIDMYARCALPQVLETQSPELKIEICMPLGVSFDSDGLVDVSVLELGQTYPEIIMGTHGTLADLCGQRILAHQLPNPWRTKADGKVIRHMPINLYADDTSGNVSKQWNRHISFYFTLAGLPPKMSNMQYNCHFLSTSNEAGVLEIGEQIVDEINMLATDGCVAHDASIGCDVLIMSVVLCFQADSPMHAKVTNTPLPNVSLNPCRICCLHTPSMEQKKTEEYVRAFLHIDATGHYRRPDSSDSQKSPPCRTWQAIQLQTKDLWELGKKGVKCHFDDETKRIGIRDSINRRFVELMQQKGNVEAQEEVSKLAQSNLTRLFNPFLRLLGFDGCRDTPVEILHVFLLGIVKYVTCDFMKSLKVKQLDRLLASWQSFNINALNISSIQAKYLVEHFSSLVGKDFKIVLQTAPFVLYQFMDDAQQRLWIALGQLATYIFQTRITNMQQYLDELRKHIDIFLWHAIHTNAQWVNKPKFHMLKHLVEAIARFGPACLFATEKFESFNSVLRHASVHSNRHRPGRDLGVSFLNFHALRLVVSNAQLVNHKTGLAFHASSEVTNLFKSNPIIQKSMGYNHSLVSPPHIFPTIIQSPLPKADQQMVPTYFNQYPSARVKQISQLRLSKKDVVKKGYFVLIAPGGLASGQVIGRVDSLWQIEWDHPTRYVLKTTTFRLGAVHPFYQMRILQNTHETRYASVTDIKSCLNAQHDCVSGQCPMIPRTDTPSEGAEGSPSRNQIHHTDDQWYILNSSSLHSIESHRQLAGLAIPPVDATCWQTAIDHGLHIWRTP</sequence>
<dbReference type="STRING" id="418459.E3KLL9"/>